<dbReference type="EMBL" id="CAJJDO010000011">
    <property type="protein sequence ID" value="CAD8142890.1"/>
    <property type="molecule type" value="Genomic_DNA"/>
</dbReference>
<sequence length="867" mass="100727">MSDPVYQNQSLKSQTNVQTNNQIKKDKPIITQIIRQPSIPQIRISKNNRSSNYQPTPNKLNNEKQNHLQQLQRDYTSIESTILFNSQICLNEFAVQNNVTIPTINIKELIIPKEDFFQKQQLKKVNETITQQTVTQQTETKLKIQIKQDLQISPKNTLKEDINDNVNSLNFRTKNLMFGDLAVLNFYRKKVDCNKINHTMQVISKLNKFKKDDQSSNPSIYPILEINPIKIQQQQQSNPAVPSNHMKLIQIKQEASDEQTVNTLNFPINQLVLQHEAQNKRDIAISSKETHFRIPLKQESKKHIQQSLSFNTNIIFDIKECFIQSFPCRSIQFQQIKFDTNSKESNSLQINQVIVKNDQALIIQPVQLNKKFQFALLIKDEIETNYNSIYLSQTTIQENKIHFQTLEQKNNPIQNIQKFTLIHDFVRDTTSKFPQISQTKFINFNEQDSLINQSPLMTQNQFNFRHIQLDINSESSKIMQEMTPQNFENEVEIQFNDQIQTKEKPQYPTLLEMNRIKIERIKQIIIGTKSPKDLLKPNLEIKEEIGQVFSLAKLNTVQDASPKFKYQSVNGSKVFDDTNKTEVVSIEKLRSSSIDKATMHMQMSKNQSSVLNRFKKIKYLGRGKMSDVYSIIDKKTGMALALKIIQKSLIKSKGLANLISNEIKIQMCLVHSNILKCFGVIDDNKQIALILELSDQTLYNLIRNQKLTRRQMINFLFQILNAVNHLHNLGIIHRDIKPENILLCQDVIKLADLGISIRAINSSQYCGTIGYMAPEIKQYQNYTSKVDCYSIGVLIFEMMYQKLPNQTLSQIKNLERDPLIDLMNNLVEPDQEIRFSCQQALNHEIFKDFQQNQFGKPQLQKEMIKLL</sequence>
<dbReference type="InterPro" id="IPR008271">
    <property type="entry name" value="Ser/Thr_kinase_AS"/>
</dbReference>
<dbReference type="PANTHER" id="PTHR24345">
    <property type="entry name" value="SERINE/THREONINE-PROTEIN KINASE PLK"/>
    <property type="match status" value="1"/>
</dbReference>
<dbReference type="GO" id="GO:0005524">
    <property type="term" value="F:ATP binding"/>
    <property type="evidence" value="ECO:0007669"/>
    <property type="project" value="UniProtKB-UniRule"/>
</dbReference>
<evidence type="ECO:0000313" key="10">
    <source>
        <dbReference type="Proteomes" id="UP000689195"/>
    </source>
</evidence>
<feature type="region of interest" description="Disordered" evidence="7">
    <location>
        <begin position="1"/>
        <end position="22"/>
    </location>
</feature>
<evidence type="ECO:0000256" key="1">
    <source>
        <dbReference type="ARBA" id="ARBA00022527"/>
    </source>
</evidence>
<keyword evidence="3 6" id="KW-0547">Nucleotide-binding</keyword>
<evidence type="ECO:0000256" key="5">
    <source>
        <dbReference type="ARBA" id="ARBA00022840"/>
    </source>
</evidence>
<dbReference type="PANTHER" id="PTHR24345:SF0">
    <property type="entry name" value="CELL CYCLE SERINE_THREONINE-PROTEIN KINASE CDC5_MSD2"/>
    <property type="match status" value="1"/>
</dbReference>
<keyword evidence="10" id="KW-1185">Reference proteome</keyword>
<evidence type="ECO:0000256" key="7">
    <source>
        <dbReference type="SAM" id="MobiDB-lite"/>
    </source>
</evidence>
<accession>A0A8S1SSJ7</accession>
<gene>
    <name evidence="9" type="ORF">PPENT_87.1.T0110388</name>
</gene>
<feature type="binding site" evidence="6">
    <location>
        <position position="643"/>
    </location>
    <ligand>
        <name>ATP</name>
        <dbReference type="ChEBI" id="CHEBI:30616"/>
    </ligand>
</feature>
<dbReference type="FunFam" id="3.30.200.20:FF:001020">
    <property type="entry name" value="Predicted protein"/>
    <property type="match status" value="1"/>
</dbReference>
<keyword evidence="4" id="KW-0418">Kinase</keyword>
<feature type="domain" description="Protein kinase" evidence="8">
    <location>
        <begin position="614"/>
        <end position="846"/>
    </location>
</feature>
<dbReference type="AlphaFoldDB" id="A0A8S1SSJ7"/>
<dbReference type="Proteomes" id="UP000689195">
    <property type="component" value="Unassembled WGS sequence"/>
</dbReference>
<keyword evidence="2" id="KW-0808">Transferase</keyword>
<dbReference type="GO" id="GO:0004674">
    <property type="term" value="F:protein serine/threonine kinase activity"/>
    <property type="evidence" value="ECO:0007669"/>
    <property type="project" value="UniProtKB-KW"/>
</dbReference>
<dbReference type="OrthoDB" id="306879at2759"/>
<dbReference type="Pfam" id="PF00069">
    <property type="entry name" value="Pkinase"/>
    <property type="match status" value="1"/>
</dbReference>
<evidence type="ECO:0000313" key="9">
    <source>
        <dbReference type="EMBL" id="CAD8142890.1"/>
    </source>
</evidence>
<evidence type="ECO:0000256" key="3">
    <source>
        <dbReference type="ARBA" id="ARBA00022741"/>
    </source>
</evidence>
<keyword evidence="1" id="KW-0723">Serine/threonine-protein kinase</keyword>
<dbReference type="SMART" id="SM00220">
    <property type="entry name" value="S_TKc"/>
    <property type="match status" value="1"/>
</dbReference>
<organism evidence="9 10">
    <name type="scientific">Paramecium pentaurelia</name>
    <dbReference type="NCBI Taxonomy" id="43138"/>
    <lineage>
        <taxon>Eukaryota</taxon>
        <taxon>Sar</taxon>
        <taxon>Alveolata</taxon>
        <taxon>Ciliophora</taxon>
        <taxon>Intramacronucleata</taxon>
        <taxon>Oligohymenophorea</taxon>
        <taxon>Peniculida</taxon>
        <taxon>Parameciidae</taxon>
        <taxon>Paramecium</taxon>
    </lineage>
</organism>
<proteinExistence type="predicted"/>
<keyword evidence="5 6" id="KW-0067">ATP-binding</keyword>
<dbReference type="InterPro" id="IPR017441">
    <property type="entry name" value="Protein_kinase_ATP_BS"/>
</dbReference>
<dbReference type="PROSITE" id="PS00108">
    <property type="entry name" value="PROTEIN_KINASE_ST"/>
    <property type="match status" value="1"/>
</dbReference>
<evidence type="ECO:0000256" key="4">
    <source>
        <dbReference type="ARBA" id="ARBA00022777"/>
    </source>
</evidence>
<evidence type="ECO:0000256" key="6">
    <source>
        <dbReference type="PROSITE-ProRule" id="PRU10141"/>
    </source>
</evidence>
<protein>
    <recommendedName>
        <fullName evidence="8">Protein kinase domain-containing protein</fullName>
    </recommendedName>
</protein>
<dbReference type="PROSITE" id="PS50011">
    <property type="entry name" value="PROTEIN_KINASE_DOM"/>
    <property type="match status" value="1"/>
</dbReference>
<name>A0A8S1SSJ7_9CILI</name>
<feature type="region of interest" description="Disordered" evidence="7">
    <location>
        <begin position="40"/>
        <end position="62"/>
    </location>
</feature>
<comment type="caution">
    <text evidence="9">The sequence shown here is derived from an EMBL/GenBank/DDBJ whole genome shotgun (WGS) entry which is preliminary data.</text>
</comment>
<evidence type="ECO:0000256" key="2">
    <source>
        <dbReference type="ARBA" id="ARBA00022679"/>
    </source>
</evidence>
<dbReference type="PROSITE" id="PS00107">
    <property type="entry name" value="PROTEIN_KINASE_ATP"/>
    <property type="match status" value="1"/>
</dbReference>
<dbReference type="InterPro" id="IPR000719">
    <property type="entry name" value="Prot_kinase_dom"/>
</dbReference>
<evidence type="ECO:0000259" key="8">
    <source>
        <dbReference type="PROSITE" id="PS50011"/>
    </source>
</evidence>
<reference evidence="9" key="1">
    <citation type="submission" date="2021-01" db="EMBL/GenBank/DDBJ databases">
        <authorList>
            <consortium name="Genoscope - CEA"/>
            <person name="William W."/>
        </authorList>
    </citation>
    <scope>NUCLEOTIDE SEQUENCE</scope>
</reference>
<dbReference type="FunFam" id="1.10.510.10:FF:001178">
    <property type="entry name" value="Uncharacterized protein"/>
    <property type="match status" value="1"/>
</dbReference>
<feature type="compositionally biased region" description="Polar residues" evidence="7">
    <location>
        <begin position="47"/>
        <end position="60"/>
    </location>
</feature>
<dbReference type="GO" id="GO:0005634">
    <property type="term" value="C:nucleus"/>
    <property type="evidence" value="ECO:0007669"/>
    <property type="project" value="TreeGrafter"/>
</dbReference>